<name>A0A167SW25_9AGAM</name>
<dbReference type="Proteomes" id="UP000076532">
    <property type="component" value="Unassembled WGS sequence"/>
</dbReference>
<organism evidence="1 2">
    <name type="scientific">Athelia psychrophila</name>
    <dbReference type="NCBI Taxonomy" id="1759441"/>
    <lineage>
        <taxon>Eukaryota</taxon>
        <taxon>Fungi</taxon>
        <taxon>Dikarya</taxon>
        <taxon>Basidiomycota</taxon>
        <taxon>Agaricomycotina</taxon>
        <taxon>Agaricomycetes</taxon>
        <taxon>Agaricomycetidae</taxon>
        <taxon>Atheliales</taxon>
        <taxon>Atheliaceae</taxon>
        <taxon>Athelia</taxon>
    </lineage>
</organism>
<reference evidence="1 2" key="1">
    <citation type="journal article" date="2016" name="Mol. Biol. Evol.">
        <title>Comparative Genomics of Early-Diverging Mushroom-Forming Fungi Provides Insights into the Origins of Lignocellulose Decay Capabilities.</title>
        <authorList>
            <person name="Nagy L.G."/>
            <person name="Riley R."/>
            <person name="Tritt A."/>
            <person name="Adam C."/>
            <person name="Daum C."/>
            <person name="Floudas D."/>
            <person name="Sun H."/>
            <person name="Yadav J.S."/>
            <person name="Pangilinan J."/>
            <person name="Larsson K.H."/>
            <person name="Matsuura K."/>
            <person name="Barry K."/>
            <person name="Labutti K."/>
            <person name="Kuo R."/>
            <person name="Ohm R.A."/>
            <person name="Bhattacharya S.S."/>
            <person name="Shirouzu T."/>
            <person name="Yoshinaga Y."/>
            <person name="Martin F.M."/>
            <person name="Grigoriev I.V."/>
            <person name="Hibbett D.S."/>
        </authorList>
    </citation>
    <scope>NUCLEOTIDE SEQUENCE [LARGE SCALE GENOMIC DNA]</scope>
    <source>
        <strain evidence="1 2">CBS 109695</strain>
    </source>
</reference>
<sequence length="192" mass="21795">MPESPEICAFHERMQRLNRRLNFPDYLSSDLASICQEDVHIHQLDLEKAEGQPFRHLLNPSPSGQLLSQTRAKQLLVGCGQHAVTISFGLEAHIMGMSRACYDEIVATSVPGSNAVKGSRQHSFPVPRRFHELWSSHPEKARTVNIFLAWVSLTWVWALVDFSRLVRFYVISRDMPWTPSDMLPDSQVITAA</sequence>
<keyword evidence="2" id="KW-1185">Reference proteome</keyword>
<dbReference type="EMBL" id="KV418723">
    <property type="protein sequence ID" value="KZP02303.1"/>
    <property type="molecule type" value="Genomic_DNA"/>
</dbReference>
<proteinExistence type="predicted"/>
<dbReference type="AlphaFoldDB" id="A0A167SW25"/>
<dbReference type="OrthoDB" id="3061861at2759"/>
<evidence type="ECO:0000313" key="1">
    <source>
        <dbReference type="EMBL" id="KZP02303.1"/>
    </source>
</evidence>
<gene>
    <name evidence="1" type="ORF">FIBSPDRAFT_970171</name>
</gene>
<accession>A0A167SW25</accession>
<evidence type="ECO:0000313" key="2">
    <source>
        <dbReference type="Proteomes" id="UP000076532"/>
    </source>
</evidence>
<protein>
    <submittedName>
        <fullName evidence="1">Uncharacterized protein</fullName>
    </submittedName>
</protein>